<feature type="non-terminal residue" evidence="1">
    <location>
        <position position="270"/>
    </location>
</feature>
<comment type="caution">
    <text evidence="1">The sequence shown here is derived from an EMBL/GenBank/DDBJ whole genome shotgun (WGS) entry which is preliminary data.</text>
</comment>
<gene>
    <name evidence="1" type="ORF">S01H1_35840</name>
</gene>
<sequence length="270" mass="27124">GTYSGALTLVPQIDLHAVISQPGVGQTVTVAGNATLDYDSGDPGVKIVSFVGIKISAASGTALTYAGTAKKGLYFTTSNVTASAGPVAAFGGTGTTNQLVLRNNTICQTSHAASKIWTVSTATGVTITVDETTNMSHSSAISGTFDGIDMTTASQSLLVTGGSVTCGILISASATIKLVNAKLGNNLLGTPGTNITVNVDVAAGSYVQGVTRSVFGTDVPSEIEVGGTNAASLIEAPGNMARYPYLVGDPGLARHTDIQDAIDQAVTDGH</sequence>
<dbReference type="AlphaFoldDB" id="X0VM85"/>
<dbReference type="EMBL" id="BARS01022414">
    <property type="protein sequence ID" value="GAG13588.1"/>
    <property type="molecule type" value="Genomic_DNA"/>
</dbReference>
<accession>X0VM85</accession>
<evidence type="ECO:0000313" key="1">
    <source>
        <dbReference type="EMBL" id="GAG13588.1"/>
    </source>
</evidence>
<organism evidence="1">
    <name type="scientific">marine sediment metagenome</name>
    <dbReference type="NCBI Taxonomy" id="412755"/>
    <lineage>
        <taxon>unclassified sequences</taxon>
        <taxon>metagenomes</taxon>
        <taxon>ecological metagenomes</taxon>
    </lineage>
</organism>
<name>X0VM85_9ZZZZ</name>
<reference evidence="1" key="1">
    <citation type="journal article" date="2014" name="Front. Microbiol.">
        <title>High frequency of phylogenetically diverse reductive dehalogenase-homologous genes in deep subseafloor sedimentary metagenomes.</title>
        <authorList>
            <person name="Kawai M."/>
            <person name="Futagami T."/>
            <person name="Toyoda A."/>
            <person name="Takaki Y."/>
            <person name="Nishi S."/>
            <person name="Hori S."/>
            <person name="Arai W."/>
            <person name="Tsubouchi T."/>
            <person name="Morono Y."/>
            <person name="Uchiyama I."/>
            <person name="Ito T."/>
            <person name="Fujiyama A."/>
            <person name="Inagaki F."/>
            <person name="Takami H."/>
        </authorList>
    </citation>
    <scope>NUCLEOTIDE SEQUENCE</scope>
    <source>
        <strain evidence="1">Expedition CK06-06</strain>
    </source>
</reference>
<proteinExistence type="predicted"/>
<protein>
    <submittedName>
        <fullName evidence="1">Uncharacterized protein</fullName>
    </submittedName>
</protein>
<feature type="non-terminal residue" evidence="1">
    <location>
        <position position="1"/>
    </location>
</feature>